<organism evidence="6">
    <name type="scientific">bioreactor metagenome</name>
    <dbReference type="NCBI Taxonomy" id="1076179"/>
    <lineage>
        <taxon>unclassified sequences</taxon>
        <taxon>metagenomes</taxon>
        <taxon>ecological metagenomes</taxon>
    </lineage>
</organism>
<reference evidence="6" key="1">
    <citation type="submission" date="2019-08" db="EMBL/GenBank/DDBJ databases">
        <authorList>
            <person name="Kucharzyk K."/>
            <person name="Murdoch R.W."/>
            <person name="Higgins S."/>
            <person name="Loffler F."/>
        </authorList>
    </citation>
    <scope>NUCLEOTIDE SEQUENCE</scope>
</reference>
<dbReference type="Pfam" id="PF02674">
    <property type="entry name" value="Colicin_V"/>
    <property type="match status" value="1"/>
</dbReference>
<dbReference type="EMBL" id="VSSQ01000008">
    <property type="protein sequence ID" value="MPL59050.1"/>
    <property type="molecule type" value="Genomic_DNA"/>
</dbReference>
<dbReference type="PANTHER" id="PTHR36926">
    <property type="entry name" value="COLICIN V PRODUCTION PROTEIN"/>
    <property type="match status" value="1"/>
</dbReference>
<dbReference type="InterPro" id="IPR003825">
    <property type="entry name" value="Colicin-V_CvpA"/>
</dbReference>
<comment type="caution">
    <text evidence="6">The sequence shown here is derived from an EMBL/GenBank/DDBJ whole genome shotgun (WGS) entry which is preliminary data.</text>
</comment>
<feature type="transmembrane region" description="Helical" evidence="5">
    <location>
        <begin position="65"/>
        <end position="85"/>
    </location>
</feature>
<feature type="transmembrane region" description="Helical" evidence="5">
    <location>
        <begin position="105"/>
        <end position="124"/>
    </location>
</feature>
<dbReference type="PANTHER" id="PTHR36926:SF1">
    <property type="entry name" value="COLICIN V PRODUCTION PROTEIN"/>
    <property type="match status" value="1"/>
</dbReference>
<evidence type="ECO:0000256" key="1">
    <source>
        <dbReference type="ARBA" id="ARBA00004141"/>
    </source>
</evidence>
<dbReference type="AlphaFoldDB" id="A0A644SWH3"/>
<accession>A0A644SWH3</accession>
<feature type="transmembrane region" description="Helical" evidence="5">
    <location>
        <begin position="136"/>
        <end position="154"/>
    </location>
</feature>
<keyword evidence="4 5" id="KW-0472">Membrane</keyword>
<evidence type="ECO:0000256" key="5">
    <source>
        <dbReference type="SAM" id="Phobius"/>
    </source>
</evidence>
<evidence type="ECO:0000256" key="3">
    <source>
        <dbReference type="ARBA" id="ARBA00022989"/>
    </source>
</evidence>
<sequence>MSVMDWVFTGIVVILAVRCFSRGFVRELLSVAAYAVGLFSGLMFSNSLIDLAAERLGIGGLPPTLLYILAFIVCFILGFLVMKLIAKLLHEGLEAAKLDVLDKILGLILGIGEGLVVVSLLLLILDMQDFFDMDKLLSGSIFATTILPIIGPTIQESLRPAMERQHEAIKLQDIFRKQ</sequence>
<proteinExistence type="predicted"/>
<comment type="subcellular location">
    <subcellularLocation>
        <location evidence="1">Membrane</location>
        <topology evidence="1">Multi-pass membrane protein</topology>
    </subcellularLocation>
</comment>
<keyword evidence="2 5" id="KW-0812">Transmembrane</keyword>
<dbReference type="InterPro" id="IPR052719">
    <property type="entry name" value="CvpA-like"/>
</dbReference>
<keyword evidence="3 5" id="KW-1133">Transmembrane helix</keyword>
<feature type="transmembrane region" description="Helical" evidence="5">
    <location>
        <begin position="31"/>
        <end position="53"/>
    </location>
</feature>
<gene>
    <name evidence="6" type="ORF">SDC9_04598</name>
</gene>
<evidence type="ECO:0000256" key="2">
    <source>
        <dbReference type="ARBA" id="ARBA00022692"/>
    </source>
</evidence>
<protein>
    <recommendedName>
        <fullName evidence="7">Colicin V production protein</fullName>
    </recommendedName>
</protein>
<evidence type="ECO:0000313" key="6">
    <source>
        <dbReference type="EMBL" id="MPL59050.1"/>
    </source>
</evidence>
<name>A0A644SWH3_9ZZZZ</name>
<dbReference type="GO" id="GO:0016020">
    <property type="term" value="C:membrane"/>
    <property type="evidence" value="ECO:0007669"/>
    <property type="project" value="UniProtKB-SubCell"/>
</dbReference>
<evidence type="ECO:0000256" key="4">
    <source>
        <dbReference type="ARBA" id="ARBA00023136"/>
    </source>
</evidence>
<dbReference type="GO" id="GO:0009403">
    <property type="term" value="P:toxin biosynthetic process"/>
    <property type="evidence" value="ECO:0007669"/>
    <property type="project" value="InterPro"/>
</dbReference>
<evidence type="ECO:0008006" key="7">
    <source>
        <dbReference type="Google" id="ProtNLM"/>
    </source>
</evidence>